<dbReference type="PANTHER" id="PTHR47594">
    <property type="entry name" value="PPR CONTAINING PLANT-LIKE PROTEIN"/>
    <property type="match status" value="1"/>
</dbReference>
<evidence type="ECO:0008006" key="3">
    <source>
        <dbReference type="Google" id="ProtNLM"/>
    </source>
</evidence>
<sequence>MGYYSQSPESGKCSAMASLSIATTLPLHSPCRPPTAATAGVTAVICGPRDNRGKLLRGRSLTTEAILAVQALKRAAAAGDDPKVDRIFASDFARLVKSDLLAALRELQRQDQSRLALKAFAAARSEPWYRVDLNLYAEMVSTLSRCGLPHEIDALVADLMEEEGWLSAETAKGVPRLVRALTAAGRGKVVANVYREAKRCAFEPDEYLFKFMIRGLKRLGQEAAAAEVERDYQLWLECGCFPVETLPV</sequence>
<dbReference type="AlphaFoldDB" id="A0A8J5HGP4"/>
<dbReference type="PANTHER" id="PTHR47594:SF3">
    <property type="entry name" value="PROTEIN THYLAKOID ASSEMBLY 8, CHLOROPLASTIC"/>
    <property type="match status" value="1"/>
</dbReference>
<dbReference type="GO" id="GO:0009658">
    <property type="term" value="P:chloroplast organization"/>
    <property type="evidence" value="ECO:0007669"/>
    <property type="project" value="InterPro"/>
</dbReference>
<dbReference type="InterPro" id="IPR011990">
    <property type="entry name" value="TPR-like_helical_dom_sf"/>
</dbReference>
<dbReference type="Proteomes" id="UP000734854">
    <property type="component" value="Unassembled WGS sequence"/>
</dbReference>
<evidence type="ECO:0000313" key="1">
    <source>
        <dbReference type="EMBL" id="KAG6526961.1"/>
    </source>
</evidence>
<evidence type="ECO:0000313" key="2">
    <source>
        <dbReference type="Proteomes" id="UP000734854"/>
    </source>
</evidence>
<gene>
    <name evidence="1" type="ORF">ZIOFF_009048</name>
</gene>
<accession>A0A8J5HGP4</accession>
<keyword evidence="2" id="KW-1185">Reference proteome</keyword>
<dbReference type="GO" id="GO:0000373">
    <property type="term" value="P:Group II intron splicing"/>
    <property type="evidence" value="ECO:0007669"/>
    <property type="project" value="InterPro"/>
</dbReference>
<name>A0A8J5HGP4_ZINOF</name>
<comment type="caution">
    <text evidence="1">The sequence shown here is derived from an EMBL/GenBank/DDBJ whole genome shotgun (WGS) entry which is preliminary data.</text>
</comment>
<protein>
    <recommendedName>
        <fullName evidence="3">Pentatricopeptide repeat-containing protein</fullName>
    </recommendedName>
</protein>
<reference evidence="1 2" key="1">
    <citation type="submission" date="2020-08" db="EMBL/GenBank/DDBJ databases">
        <title>Plant Genome Project.</title>
        <authorList>
            <person name="Zhang R.-G."/>
        </authorList>
    </citation>
    <scope>NUCLEOTIDE SEQUENCE [LARGE SCALE GENOMIC DNA]</scope>
    <source>
        <tissue evidence="1">Rhizome</tissue>
    </source>
</reference>
<organism evidence="1 2">
    <name type="scientific">Zingiber officinale</name>
    <name type="common">Ginger</name>
    <name type="synonym">Amomum zingiber</name>
    <dbReference type="NCBI Taxonomy" id="94328"/>
    <lineage>
        <taxon>Eukaryota</taxon>
        <taxon>Viridiplantae</taxon>
        <taxon>Streptophyta</taxon>
        <taxon>Embryophyta</taxon>
        <taxon>Tracheophyta</taxon>
        <taxon>Spermatophyta</taxon>
        <taxon>Magnoliopsida</taxon>
        <taxon>Liliopsida</taxon>
        <taxon>Zingiberales</taxon>
        <taxon>Zingiberaceae</taxon>
        <taxon>Zingiber</taxon>
    </lineage>
</organism>
<dbReference type="EMBL" id="JACMSC010000003">
    <property type="protein sequence ID" value="KAG6526961.1"/>
    <property type="molecule type" value="Genomic_DNA"/>
</dbReference>
<dbReference type="GO" id="GO:0003723">
    <property type="term" value="F:RNA binding"/>
    <property type="evidence" value="ECO:0007669"/>
    <property type="project" value="InterPro"/>
</dbReference>
<dbReference type="InterPro" id="IPR044190">
    <property type="entry name" value="THA8-like"/>
</dbReference>
<proteinExistence type="predicted"/>
<dbReference type="Gene3D" id="1.25.40.10">
    <property type="entry name" value="Tetratricopeptide repeat domain"/>
    <property type="match status" value="1"/>
</dbReference>